<evidence type="ECO:0000313" key="7">
    <source>
        <dbReference type="RefSeq" id="XP_047740160.1"/>
    </source>
</evidence>
<proteinExistence type="inferred from homology"/>
<accession>A0A979FSL3</accession>
<keyword evidence="6" id="KW-1185">Reference proteome</keyword>
<feature type="compositionally biased region" description="Low complexity" evidence="2">
    <location>
        <begin position="764"/>
        <end position="774"/>
    </location>
</feature>
<dbReference type="KEGG" id="hazt:108679352"/>
<feature type="compositionally biased region" description="Low complexity" evidence="2">
    <location>
        <begin position="220"/>
        <end position="249"/>
    </location>
</feature>
<dbReference type="InterPro" id="IPR058565">
    <property type="entry name" value="Ig_TRAPPC9_Trs120_1st"/>
</dbReference>
<dbReference type="PANTHER" id="PTHR21512">
    <property type="entry name" value="TRAFFICKING PROTEIN PARTICLE COMPLEX SUBUNIT 9"/>
    <property type="match status" value="1"/>
</dbReference>
<evidence type="ECO:0000259" key="5">
    <source>
        <dbReference type="Pfam" id="PF26283"/>
    </source>
</evidence>
<sequence length="1445" mass="155487">MRSSVSVILSSPPPDTTMSYPDYQAHPHHHRSLLVLVAPLGTRVKSKTFQQLYERISRVNQLKVSDSGGTQRPVWVSYRRDYPVENNDWGDFQTHRRLLAIITIGHVASQNDLNEVCKQHESLKVKYASTIYDSRCIILGLNSDGSVHNENANEVTDAQSSKIPDQVDGGDAVAFLHGDRDSGVYDNLLTEDRVSADGDLNHHTSNGHVLGSALKKRCDSSSQSDSGQSSGVKQNGGLSSSSSDSGSESAVDGCCVTDTETSNVSVTTLTGSPNAINASSDSLQEHSSSDSSMTSTNTTDNNLINGNTEQHIKGFNNNNSVVNGPTQTRAILQPPSYFKTRAMFYPTAEHALNIEATLHEFIVTRAILQPPSYFKTRAMFYPTAEHALNIEATLHEFISSLFWVLESKRLDKSQEKLDRPPLLCAPFERKDMVGLDMNSGSSRKRCVGRLKKQLGDLCLQVGLVGEAAQHYSQAADILRASNDWLWLAGCLEGSCAASAVQLYPELGRGASGLQRNSSLGVGPTALKHRQTNSLPSNSLPAGLTPTAARHLSKHCLSPDNDQFINQYREAIMDYDKMSYRNAGVVETEASIKAVYVLIEQRRYLLAAEFLSNVVFINLQLSDEEKISRFRALAELYQELGMMRKAGFFRRVAAMRCAVAQSQRSHDWPQCYKLLLNTLPGYRLSLDPLHCLQMGGWGALQVQLIQEVVGTSRRMGAVEACCRHQAFLLAALLHHLTPAQRQEAALMLHTLTQQSAAQTTNAPNSSSSSSGSSAVSGSVATLTQQSAAQTTNAPNSSSSSSGSSAVSGSVKVQPPKSGHQLRKFAKVCSDEPAGPFIFSPFSSLTNAVAKPANTFDFQWVEGDVCEVVLQFDNILSLPLQLSNIRLLSEGVCHFESWSSSVVLEAESSCSVTVRGQPTTPGQLKITGNNFLCGSRCFVESDDSASSSSKSCFTVEGGVGSAKVRGHLSAGQTQQLRLTMHNISPQPVAAVAVTIKPKTTTQDIAKVFKADEVALERQLPIRGNSSCSLLLSLYGLSDLLAMSLSNDAHDDTHSSVGASLAASSLPCSSLMSTSRGAMRLAPLGGRRSHSSGSMLSGRSGGSSSRSQRSRESASSAASSDSKEACSKGSVGSSELEGEVELWYRGEGTEHWRTCLINVRLQVTPTLQIYFYLLNRSASEMELTYTAEGRSILVQGGDSCRVPVPVTRCPRTPALQSGERSVSEALGEHVASQVKLQWVLSPQELECSASLPQLHFPLNTHHLMMLAPITWGVEVNGMSVSVGGEVSSRVGEGVSVSVSITNSSDAELPALRLSTSTLQDHQNGNANYRTDGIVAPAGAMTALIPRLGVGQSYSTQVNLIFFTGGSYKLDLRCCPVVLPAVPSVVGGPASLTTTSITLGNTSITNVSGLPHHLHHQTSHLSHHSAYQSPVPPAEVWLFAPPIELTISH</sequence>
<feature type="compositionally biased region" description="Low complexity" evidence="2">
    <location>
        <begin position="289"/>
        <end position="302"/>
    </location>
</feature>
<dbReference type="GO" id="GO:0005802">
    <property type="term" value="C:trans-Golgi network"/>
    <property type="evidence" value="ECO:0007669"/>
    <property type="project" value="TreeGrafter"/>
</dbReference>
<gene>
    <name evidence="7" type="primary">LOC108679352</name>
</gene>
<feature type="region of interest" description="Disordered" evidence="2">
    <location>
        <begin position="1079"/>
        <end position="1129"/>
    </location>
</feature>
<organism evidence="6 7">
    <name type="scientific">Hyalella azteca</name>
    <name type="common">Amphipod</name>
    <dbReference type="NCBI Taxonomy" id="294128"/>
    <lineage>
        <taxon>Eukaryota</taxon>
        <taxon>Metazoa</taxon>
        <taxon>Ecdysozoa</taxon>
        <taxon>Arthropoda</taxon>
        <taxon>Crustacea</taxon>
        <taxon>Multicrustacea</taxon>
        <taxon>Malacostraca</taxon>
        <taxon>Eumalacostraca</taxon>
        <taxon>Peracarida</taxon>
        <taxon>Amphipoda</taxon>
        <taxon>Senticaudata</taxon>
        <taxon>Talitrida</taxon>
        <taxon>Talitroidea</taxon>
        <taxon>Hyalellidae</taxon>
        <taxon>Hyalella</taxon>
    </lineage>
</organism>
<dbReference type="InterPro" id="IPR013935">
    <property type="entry name" value="Trs120_TRAPPC9"/>
</dbReference>
<feature type="compositionally biased region" description="Low complexity" evidence="2">
    <location>
        <begin position="1088"/>
        <end position="1117"/>
    </location>
</feature>
<reference evidence="7" key="1">
    <citation type="submission" date="2025-08" db="UniProtKB">
        <authorList>
            <consortium name="RefSeq"/>
        </authorList>
    </citation>
    <scope>IDENTIFICATION</scope>
    <source>
        <tissue evidence="7">Whole organism</tissue>
    </source>
</reference>
<evidence type="ECO:0000256" key="2">
    <source>
        <dbReference type="SAM" id="MobiDB-lite"/>
    </source>
</evidence>
<comment type="similarity">
    <text evidence="1">Belongs to the NIBP family.</text>
</comment>
<dbReference type="Proteomes" id="UP000694843">
    <property type="component" value="Unplaced"/>
</dbReference>
<protein>
    <submittedName>
        <fullName evidence="7">LOW QUALITY PROTEIN: protein brunelleschi-like</fullName>
    </submittedName>
</protein>
<dbReference type="Pfam" id="PF26254">
    <property type="entry name" value="Ig_TRAPPC9-Trs120_1st"/>
    <property type="match status" value="1"/>
</dbReference>
<dbReference type="InterPro" id="IPR058568">
    <property type="entry name" value="Ig_TRAPPC9_Trs120_4th"/>
</dbReference>
<evidence type="ECO:0000259" key="3">
    <source>
        <dbReference type="Pfam" id="PF08626"/>
    </source>
</evidence>
<feature type="compositionally biased region" description="Polar residues" evidence="2">
    <location>
        <begin position="258"/>
        <end position="278"/>
    </location>
</feature>
<dbReference type="RefSeq" id="XP_047740160.1">
    <property type="nucleotide sequence ID" value="XM_047884204.1"/>
</dbReference>
<feature type="region of interest" description="Disordered" evidence="2">
    <location>
        <begin position="755"/>
        <end position="774"/>
    </location>
</feature>
<dbReference type="InterPro" id="IPR058563">
    <property type="entry name" value="Trs120_TRAPPC9_N"/>
</dbReference>
<feature type="domain" description="Trs120/TRAPPC9 first Ig-like" evidence="4">
    <location>
        <begin position="815"/>
        <end position="926"/>
    </location>
</feature>
<evidence type="ECO:0000259" key="4">
    <source>
        <dbReference type="Pfam" id="PF26254"/>
    </source>
</evidence>
<dbReference type="Pfam" id="PF08626">
    <property type="entry name" value="TRAPPC9-Trs120"/>
    <property type="match status" value="1"/>
</dbReference>
<dbReference type="GeneID" id="108679352"/>
<dbReference type="Pfam" id="PF26283">
    <property type="entry name" value="Ig_TRAPPC9-Trs120_4th"/>
    <property type="match status" value="1"/>
</dbReference>
<dbReference type="PANTHER" id="PTHR21512:SF5">
    <property type="entry name" value="TRAFFICKING PROTEIN PARTICLE COMPLEX SUBUNIT 9"/>
    <property type="match status" value="1"/>
</dbReference>
<feature type="domain" description="Trs120/TRAPPC9 fourth Ig-like" evidence="5">
    <location>
        <begin position="1280"/>
        <end position="1366"/>
    </location>
</feature>
<dbReference type="OrthoDB" id="27962at2759"/>
<feature type="region of interest" description="Disordered" evidence="2">
    <location>
        <begin position="780"/>
        <end position="817"/>
    </location>
</feature>
<feature type="compositionally biased region" description="Low complexity" evidence="2">
    <location>
        <begin position="780"/>
        <end position="809"/>
    </location>
</feature>
<name>A0A979FSL3_HYAAZ</name>
<feature type="region of interest" description="Disordered" evidence="2">
    <location>
        <begin position="214"/>
        <end position="320"/>
    </location>
</feature>
<feature type="compositionally biased region" description="Polar residues" evidence="2">
    <location>
        <begin position="303"/>
        <end position="320"/>
    </location>
</feature>
<dbReference type="OMA" id="FKTRAMF"/>
<feature type="domain" description="Trs120/TRAPPC9 N-terminal" evidence="3">
    <location>
        <begin position="418"/>
        <end position="496"/>
    </location>
</feature>
<evidence type="ECO:0000313" key="6">
    <source>
        <dbReference type="Proteomes" id="UP000694843"/>
    </source>
</evidence>
<evidence type="ECO:0000256" key="1">
    <source>
        <dbReference type="ARBA" id="ARBA00008459"/>
    </source>
</evidence>